<name>A0A0D8FYU4_9ACTN</name>
<dbReference type="GO" id="GO:0050660">
    <property type="term" value="F:flavin adenine dinucleotide binding"/>
    <property type="evidence" value="ECO:0007669"/>
    <property type="project" value="InterPro"/>
</dbReference>
<keyword evidence="6" id="KW-1185">Reference proteome</keyword>
<sequence>MENYLPEVFSGAELEALTPYFTNTDGPVFCLQNIPQELAAALFARYSRSNKSLRRIFLDEFIEDVESINVQAGLGEGSRTRQLMKRVIGEYGDDSVAQLAVAHVAVEQVSTVLTRSLERHRLLSFLEQSTRYVNLSSLRADGSLRAVIPQEFASEVRRRYHLIVAQEFDLYSTVFGTMEARFSKGLDEDDVARRRAGRAAALDVARSCLPMSTMTNVGIVGSAQALEYLVIRLRSVGSSESLFVADAIAQEVSKVLGLLVSRMDRPDRGHRWTKYLVDRRDNVEFLLGQLGAHEPSVSPTPYAEPTVRLLNVEPRNDDDLIPWMLYELSGASFTECERYSIALTEAERVAVFRAYVGDRENRRHKPSRAWEMSSYTFEIETDYGSYRDLARHRLLTLLEQDPVTLSGYQVDPQLAEEGLLESIDPVFEAAFRFAHDLHNEVSAPTARMVLPLATRVRFVVRLNARELLHLVELRSQPQGHPVYRHIAQEMYRLLERVGHRRIAQAMRFVDLDTYSLGRTSEEEHLIEKLEN</sequence>
<dbReference type="AlphaFoldDB" id="A0A0D8FYU4"/>
<dbReference type="GO" id="GO:0050797">
    <property type="term" value="F:thymidylate synthase (FAD) activity"/>
    <property type="evidence" value="ECO:0007669"/>
    <property type="project" value="UniProtKB-EC"/>
</dbReference>
<evidence type="ECO:0000256" key="2">
    <source>
        <dbReference type="ARBA" id="ARBA00022630"/>
    </source>
</evidence>
<dbReference type="Gene3D" id="3.30.1360.170">
    <property type="match status" value="2"/>
</dbReference>
<dbReference type="GO" id="GO:0004799">
    <property type="term" value="F:thymidylate synthase activity"/>
    <property type="evidence" value="ECO:0007669"/>
    <property type="project" value="TreeGrafter"/>
</dbReference>
<dbReference type="Pfam" id="PF02511">
    <property type="entry name" value="Thy1"/>
    <property type="match status" value="2"/>
</dbReference>
<accession>A0A0D8FYU4</accession>
<dbReference type="CDD" id="cd20175">
    <property type="entry name" value="ThyX"/>
    <property type="match status" value="1"/>
</dbReference>
<dbReference type="OrthoDB" id="9780625at2"/>
<keyword evidence="3" id="KW-0545">Nucleotide biosynthesis</keyword>
<keyword evidence="4" id="KW-0274">FAD</keyword>
<evidence type="ECO:0000256" key="3">
    <source>
        <dbReference type="ARBA" id="ARBA00022727"/>
    </source>
</evidence>
<dbReference type="GO" id="GO:0006231">
    <property type="term" value="P:dTMP biosynthetic process"/>
    <property type="evidence" value="ECO:0007669"/>
    <property type="project" value="InterPro"/>
</dbReference>
<dbReference type="GO" id="GO:0032259">
    <property type="term" value="P:methylation"/>
    <property type="evidence" value="ECO:0007669"/>
    <property type="project" value="UniProtKB-KW"/>
</dbReference>
<evidence type="ECO:0000313" key="6">
    <source>
        <dbReference type="Proteomes" id="UP000032336"/>
    </source>
</evidence>
<dbReference type="InterPro" id="IPR003669">
    <property type="entry name" value="Thymidylate_synthase_ThyX"/>
</dbReference>
<dbReference type="RefSeq" id="WP_052565130.1">
    <property type="nucleotide sequence ID" value="NZ_JQKF01000002.1"/>
</dbReference>
<comment type="caution">
    <text evidence="5">The sequence shown here is derived from an EMBL/GenBank/DDBJ whole genome shotgun (WGS) entry which is preliminary data.</text>
</comment>
<dbReference type="GeneID" id="78371595"/>
<proteinExistence type="predicted"/>
<evidence type="ECO:0000256" key="1">
    <source>
        <dbReference type="ARBA" id="ARBA00022603"/>
    </source>
</evidence>
<dbReference type="EC" id="2.1.1.148" evidence="5"/>
<keyword evidence="1 5" id="KW-0489">Methyltransferase</keyword>
<dbReference type="PROSITE" id="PS51331">
    <property type="entry name" value="THYX"/>
    <property type="match status" value="2"/>
</dbReference>
<organism evidence="5 6">
    <name type="scientific">Ferrimicrobium acidiphilum DSM 19497</name>
    <dbReference type="NCBI Taxonomy" id="1121877"/>
    <lineage>
        <taxon>Bacteria</taxon>
        <taxon>Bacillati</taxon>
        <taxon>Actinomycetota</taxon>
        <taxon>Acidimicrobiia</taxon>
        <taxon>Acidimicrobiales</taxon>
        <taxon>Acidimicrobiaceae</taxon>
        <taxon>Ferrimicrobium</taxon>
    </lineage>
</organism>
<dbReference type="eggNOG" id="COG1351">
    <property type="taxonomic scope" value="Bacteria"/>
</dbReference>
<evidence type="ECO:0000256" key="4">
    <source>
        <dbReference type="ARBA" id="ARBA00022827"/>
    </source>
</evidence>
<dbReference type="GO" id="GO:0070402">
    <property type="term" value="F:NADPH binding"/>
    <property type="evidence" value="ECO:0007669"/>
    <property type="project" value="TreeGrafter"/>
</dbReference>
<dbReference type="PATRIC" id="fig|1121877.4.peg.272"/>
<dbReference type="InterPro" id="IPR036098">
    <property type="entry name" value="Thymidylate_synthase_ThyX_sf"/>
</dbReference>
<keyword evidence="2" id="KW-0285">Flavoprotein</keyword>
<dbReference type="PANTHER" id="PTHR34934">
    <property type="entry name" value="FLAVIN-DEPENDENT THYMIDYLATE SYNTHASE"/>
    <property type="match status" value="1"/>
</dbReference>
<gene>
    <name evidence="5" type="primary">thyX</name>
    <name evidence="5" type="ORF">FEAC_02490</name>
</gene>
<dbReference type="PANTHER" id="PTHR34934:SF1">
    <property type="entry name" value="FLAVIN-DEPENDENT THYMIDYLATE SYNTHASE"/>
    <property type="match status" value="1"/>
</dbReference>
<dbReference type="SUPFAM" id="SSF69796">
    <property type="entry name" value="Thymidylate synthase-complementing protein Thy1"/>
    <property type="match status" value="2"/>
</dbReference>
<dbReference type="EMBL" id="JXUW01000002">
    <property type="protein sequence ID" value="KJE77877.1"/>
    <property type="molecule type" value="Genomic_DNA"/>
</dbReference>
<dbReference type="Proteomes" id="UP000032336">
    <property type="component" value="Unassembled WGS sequence"/>
</dbReference>
<reference evidence="5 6" key="1">
    <citation type="submission" date="2015-01" db="EMBL/GenBank/DDBJ databases">
        <title>Draft genome of the acidophilic iron oxidizer Ferrimicrobium acidiphilum strain T23.</title>
        <authorList>
            <person name="Poehlein A."/>
            <person name="Eisen S."/>
            <person name="Schloemann M."/>
            <person name="Johnson B.D."/>
            <person name="Daniel R."/>
            <person name="Muehling M."/>
        </authorList>
    </citation>
    <scope>NUCLEOTIDE SEQUENCE [LARGE SCALE GENOMIC DNA]</scope>
    <source>
        <strain evidence="5 6">T23</strain>
    </source>
</reference>
<evidence type="ECO:0000313" key="5">
    <source>
        <dbReference type="EMBL" id="KJE77877.1"/>
    </source>
</evidence>
<keyword evidence="5" id="KW-0808">Transferase</keyword>
<dbReference type="STRING" id="1121877.FEAC_02490"/>
<protein>
    <submittedName>
        <fullName evidence="5">Thymidylate synthase ThyX</fullName>
        <ecNumber evidence="5">2.1.1.148</ecNumber>
    </submittedName>
</protein>